<dbReference type="EMBL" id="HBHQ01029723">
    <property type="protein sequence ID" value="CAD9828342.1"/>
    <property type="molecule type" value="Transcribed_RNA"/>
</dbReference>
<dbReference type="EMBL" id="HBHQ01029720">
    <property type="protein sequence ID" value="CAD9828339.1"/>
    <property type="molecule type" value="Transcribed_RNA"/>
</dbReference>
<name>A0A6T7KGN7_9STRA</name>
<protein>
    <submittedName>
        <fullName evidence="2">Uncharacterized protein</fullName>
    </submittedName>
</protein>
<sequence>MPTMCNNPYKRSVQTSDLNAAESLLFLTASITPKKRSIVSVGTPSSIIPKRRSHTSLLPSPTTNIVHAGPTYVDRTNITFSTPTPTINNKMAPVSHSPFSRGTTPFSFVTTAPCLRRMINDFKSSRWDHLHRNSVVKGLSRRGSR</sequence>
<organism evidence="2">
    <name type="scientific">Attheya septentrionalis</name>
    <dbReference type="NCBI Taxonomy" id="420275"/>
    <lineage>
        <taxon>Eukaryota</taxon>
        <taxon>Sar</taxon>
        <taxon>Stramenopiles</taxon>
        <taxon>Ochrophyta</taxon>
        <taxon>Bacillariophyta</taxon>
        <taxon>Coscinodiscophyceae</taxon>
        <taxon>Chaetocerotophycidae</taxon>
        <taxon>Chaetocerotales</taxon>
        <taxon>Attheyaceae</taxon>
        <taxon>Attheya</taxon>
    </lineage>
</organism>
<evidence type="ECO:0000313" key="1">
    <source>
        <dbReference type="EMBL" id="CAD9828339.1"/>
    </source>
</evidence>
<proteinExistence type="predicted"/>
<dbReference type="AlphaFoldDB" id="A0A6T7KGN7"/>
<accession>A0A6T7KGN7</accession>
<gene>
    <name evidence="1" type="ORF">ASEP1449_LOCUS20174</name>
    <name evidence="2" type="ORF">ASEP1449_LOCUS20177</name>
</gene>
<reference evidence="2" key="1">
    <citation type="submission" date="2021-01" db="EMBL/GenBank/DDBJ databases">
        <authorList>
            <person name="Corre E."/>
            <person name="Pelletier E."/>
            <person name="Niang G."/>
            <person name="Scheremetjew M."/>
            <person name="Finn R."/>
            <person name="Kale V."/>
            <person name="Holt S."/>
            <person name="Cochrane G."/>
            <person name="Meng A."/>
            <person name="Brown T."/>
            <person name="Cohen L."/>
        </authorList>
    </citation>
    <scope>NUCLEOTIDE SEQUENCE</scope>
    <source>
        <strain evidence="2">CCMP2084</strain>
    </source>
</reference>
<evidence type="ECO:0000313" key="2">
    <source>
        <dbReference type="EMBL" id="CAD9828342.1"/>
    </source>
</evidence>